<gene>
    <name evidence="2" type="ORF">HID58_043457</name>
</gene>
<keyword evidence="1" id="KW-0472">Membrane</keyword>
<name>A0ABQ8BGK5_BRANA</name>
<organism evidence="2 3">
    <name type="scientific">Brassica napus</name>
    <name type="common">Rape</name>
    <dbReference type="NCBI Taxonomy" id="3708"/>
    <lineage>
        <taxon>Eukaryota</taxon>
        <taxon>Viridiplantae</taxon>
        <taxon>Streptophyta</taxon>
        <taxon>Embryophyta</taxon>
        <taxon>Tracheophyta</taxon>
        <taxon>Spermatophyta</taxon>
        <taxon>Magnoliopsida</taxon>
        <taxon>eudicotyledons</taxon>
        <taxon>Gunneridae</taxon>
        <taxon>Pentapetalae</taxon>
        <taxon>rosids</taxon>
        <taxon>malvids</taxon>
        <taxon>Brassicales</taxon>
        <taxon>Brassicaceae</taxon>
        <taxon>Brassiceae</taxon>
        <taxon>Brassica</taxon>
    </lineage>
</organism>
<keyword evidence="3" id="KW-1185">Reference proteome</keyword>
<keyword evidence="1" id="KW-1133">Transmembrane helix</keyword>
<proteinExistence type="predicted"/>
<evidence type="ECO:0000313" key="3">
    <source>
        <dbReference type="Proteomes" id="UP000824890"/>
    </source>
</evidence>
<sequence>IEREKREKGDLRLDPAYGRCVSVRAGVGTFLLPSKGFLLLLLRRLPLSALSELWIGAIIQSGFLAWRDDALAWRPWREKFGLHVRVVVPGDGGYHKSIDAGFSPGGGGSFSFADAGSSSREGEVISAPSSPVLAPEGRVTKLYAVGFGSGGWRLPQLYAAGLKPTNRMSSLKKIELSVKSDDAFDGGPPELKAVGASDKFRRNEGPVKGFWRCFGTETVRMRRCATRVDPRALMPPRGLQLASLTRVSLSTSVELMCLGRGPI</sequence>
<evidence type="ECO:0000256" key="1">
    <source>
        <dbReference type="SAM" id="Phobius"/>
    </source>
</evidence>
<dbReference type="EMBL" id="JAGKQM010000011">
    <property type="protein sequence ID" value="KAH0903954.1"/>
    <property type="molecule type" value="Genomic_DNA"/>
</dbReference>
<feature type="transmembrane region" description="Helical" evidence="1">
    <location>
        <begin position="21"/>
        <end position="41"/>
    </location>
</feature>
<protein>
    <submittedName>
        <fullName evidence="2">Uncharacterized protein</fullName>
    </submittedName>
</protein>
<comment type="caution">
    <text evidence="2">The sequence shown here is derived from an EMBL/GenBank/DDBJ whole genome shotgun (WGS) entry which is preliminary data.</text>
</comment>
<evidence type="ECO:0000313" key="2">
    <source>
        <dbReference type="EMBL" id="KAH0903954.1"/>
    </source>
</evidence>
<keyword evidence="1" id="KW-0812">Transmembrane</keyword>
<reference evidence="2 3" key="1">
    <citation type="submission" date="2021-05" db="EMBL/GenBank/DDBJ databases">
        <title>Genome Assembly of Synthetic Allotetraploid Brassica napus Reveals Homoeologous Exchanges between Subgenomes.</title>
        <authorList>
            <person name="Davis J.T."/>
        </authorList>
    </citation>
    <scope>NUCLEOTIDE SEQUENCE [LARGE SCALE GENOMIC DNA]</scope>
    <source>
        <strain evidence="3">cv. Da-Ae</strain>
        <tissue evidence="2">Seedling</tissue>
    </source>
</reference>
<accession>A0ABQ8BGK5</accession>
<feature type="non-terminal residue" evidence="2">
    <location>
        <position position="1"/>
    </location>
</feature>
<dbReference type="Proteomes" id="UP000824890">
    <property type="component" value="Unassembled WGS sequence"/>
</dbReference>